<dbReference type="InterPro" id="IPR017853">
    <property type="entry name" value="GH"/>
</dbReference>
<dbReference type="PANTHER" id="PTHR14614:SF132">
    <property type="entry name" value="PROTEIN-LYSINE METHYLTRANSFERASE C42C1.13"/>
    <property type="match status" value="1"/>
</dbReference>
<dbReference type="InterPro" id="IPR029063">
    <property type="entry name" value="SAM-dependent_MTases_sf"/>
</dbReference>
<sequence length="1257" mass="138047">MGTQVTCNETDDDRDWAWVLELLELLGPKHVMALAVGNEMELLQFKPPDVVPRACAQQIWSGGYFYRKLTERVKSLNELKGFQDVLLTSVFGGYIIAGNPFVDTPMAKVLSFLQNVTDDYGDRWVFTLNVYPYFDPGNRLDPNSTSGCSSALEKSLCFDGPGCLLPSITSTMRRSMEKLTGTKSGKLWLGETGWSYPQASTLPGANAQMAKCKNFSSELAFRTYYQNFLKWNLSIGTDERGPDHVFYFTLRDSVNFGVGEHFGLIESCDSESCKLEDDHDFSEILSHWDQVLQSLDRLSTYTAERAGDGKAACCRTERPLLLGQTPEGSEWQALRKPGGYPCRPAGVSLEARELQVSASLPEERSQGTSRDHDAPVPRSVGFPDGPLPQRALGERPRVLVERLAREEACGVLQLIVNAWREERWKQGLRAKAVLMQNALKSEREKLRRRVALADQVQLKEALRLSFHAWHLEGRHSKALKADRMGWNMVELLRDRLGSMLSVAFDGPDGGAGDWSFRERAVSALQALAQERDDAVANAAASKTELLREQRHEQSSGFPVPGLGGATEALVDAQQQLAVLKAELARSKAAPAEAKTSDSERCRQLTDLSIRLARSEAREAEAKAFLEQLRRPLERALEALKDEKNVKGTVVHRELCCQLYQLLERLRVEGTPKPKDAKAGPGFTNARPSSFSLPSLSTASSPSARSRSKNSERYLRQTSLVSPQPFRKPGSPRFTVAQAATADVRWKDLAAGGGVGGFETLDTGHNAKLGAWKRDVVTGHQAMTTTGGSTWDAAFRLCDFLEAEWHGGLTPDGPKAVLELGAGTGWLGMTVARNCPCHVCLTEQAEGGAMEWLQENLAQNVAAGLPLQGVTLQELDWNAWEAPGGAPAAASLPRPASGGAWDLLIGSDLIYSEVGVRCLPRVLKSFIEEFPEATMLYCHTLHRFDDFDLEFCRALHDQGLAYQVVAAEGASRSVEVGDDLDPLDDEGQGFLQELFPAQRVVVFHITRDVTRRWFSPSLARCSEGTGAPASVSAKAAEVAEADVVQVGQLKIFLPGAEVTHSHDPHETEELVLRLVNLGPFGSGQHPTTFLMLKAMQEMTWAGLSMCDYGCGSGVLGLLALRLGAKRCLGVDNVPDALLAAQDNARANECLERFELHLPPAEVLDKDLDFYTREGDWRSSTIAWTPLIPEEVDVVLANIVVGPLCRSAKMVGQLLRPDGQVLLAGMKEFQVKQVEEARRGSLQEGIIQFISVQLRLANI</sequence>
<dbReference type="SUPFAM" id="SSF51445">
    <property type="entry name" value="(Trans)glycosidases"/>
    <property type="match status" value="1"/>
</dbReference>
<feature type="region of interest" description="Disordered" evidence="2">
    <location>
        <begin position="356"/>
        <end position="388"/>
    </location>
</feature>
<reference evidence="3 4" key="1">
    <citation type="submission" date="2024-02" db="EMBL/GenBank/DDBJ databases">
        <authorList>
            <person name="Chen Y."/>
            <person name="Shah S."/>
            <person name="Dougan E. K."/>
            <person name="Thang M."/>
            <person name="Chan C."/>
        </authorList>
    </citation>
    <scope>NUCLEOTIDE SEQUENCE [LARGE SCALE GENOMIC DNA]</scope>
</reference>
<feature type="compositionally biased region" description="Basic and acidic residues" evidence="2">
    <location>
        <begin position="361"/>
        <end position="375"/>
    </location>
</feature>
<keyword evidence="4" id="KW-1185">Reference proteome</keyword>
<dbReference type="Gene3D" id="3.40.50.150">
    <property type="entry name" value="Vaccinia Virus protein VP39"/>
    <property type="match status" value="2"/>
</dbReference>
<gene>
    <name evidence="3" type="ORF">CCMP2556_LOCUS28520</name>
</gene>
<dbReference type="InterPro" id="IPR019410">
    <property type="entry name" value="Methyltransf_16"/>
</dbReference>
<dbReference type="Pfam" id="PF06325">
    <property type="entry name" value="PrmA"/>
    <property type="match status" value="1"/>
</dbReference>
<dbReference type="PANTHER" id="PTHR14614">
    <property type="entry name" value="HEPATOCELLULAR CARCINOMA-ASSOCIATED ANTIGEN"/>
    <property type="match status" value="1"/>
</dbReference>
<evidence type="ECO:0000256" key="2">
    <source>
        <dbReference type="SAM" id="MobiDB-lite"/>
    </source>
</evidence>
<dbReference type="SUPFAM" id="SSF53335">
    <property type="entry name" value="S-adenosyl-L-methionine-dependent methyltransferases"/>
    <property type="match status" value="2"/>
</dbReference>
<dbReference type="Pfam" id="PF10294">
    <property type="entry name" value="Methyltransf_16"/>
    <property type="match status" value="1"/>
</dbReference>
<dbReference type="Proteomes" id="UP001642484">
    <property type="component" value="Unassembled WGS sequence"/>
</dbReference>
<protein>
    <recommendedName>
        <fullName evidence="5">Ribosomal protein L11 methyltransferase</fullName>
    </recommendedName>
</protein>
<evidence type="ECO:0008006" key="5">
    <source>
        <dbReference type="Google" id="ProtNLM"/>
    </source>
</evidence>
<feature type="region of interest" description="Disordered" evidence="2">
    <location>
        <begin position="670"/>
        <end position="731"/>
    </location>
</feature>
<dbReference type="Gene3D" id="3.20.20.80">
    <property type="entry name" value="Glycosidases"/>
    <property type="match status" value="1"/>
</dbReference>
<keyword evidence="1" id="KW-0175">Coiled coil</keyword>
<dbReference type="CDD" id="cd02440">
    <property type="entry name" value="AdoMet_MTases"/>
    <property type="match status" value="1"/>
</dbReference>
<comment type="caution">
    <text evidence="3">The sequence shown here is derived from an EMBL/GenBank/DDBJ whole genome shotgun (WGS) entry which is preliminary data.</text>
</comment>
<feature type="coiled-coil region" evidence="1">
    <location>
        <begin position="562"/>
        <end position="589"/>
    </location>
</feature>
<evidence type="ECO:0000256" key="1">
    <source>
        <dbReference type="SAM" id="Coils"/>
    </source>
</evidence>
<proteinExistence type="predicted"/>
<dbReference type="EMBL" id="CAXAMN010021317">
    <property type="protein sequence ID" value="CAK9057884.1"/>
    <property type="molecule type" value="Genomic_DNA"/>
</dbReference>
<name>A0ABP0N2Q5_9DINO</name>
<evidence type="ECO:0000313" key="4">
    <source>
        <dbReference type="Proteomes" id="UP001642484"/>
    </source>
</evidence>
<organism evidence="3 4">
    <name type="scientific">Durusdinium trenchii</name>
    <dbReference type="NCBI Taxonomy" id="1381693"/>
    <lineage>
        <taxon>Eukaryota</taxon>
        <taxon>Sar</taxon>
        <taxon>Alveolata</taxon>
        <taxon>Dinophyceae</taxon>
        <taxon>Suessiales</taxon>
        <taxon>Symbiodiniaceae</taxon>
        <taxon>Durusdinium</taxon>
    </lineage>
</organism>
<evidence type="ECO:0000313" key="3">
    <source>
        <dbReference type="EMBL" id="CAK9057884.1"/>
    </source>
</evidence>
<feature type="compositionally biased region" description="Low complexity" evidence="2">
    <location>
        <begin position="685"/>
        <end position="704"/>
    </location>
</feature>
<accession>A0ABP0N2Q5</accession>